<dbReference type="InterPro" id="IPR022742">
    <property type="entry name" value="Hydrolase_4"/>
</dbReference>
<evidence type="ECO:0000313" key="4">
    <source>
        <dbReference type="Proteomes" id="UP000071778"/>
    </source>
</evidence>
<evidence type="ECO:0000313" key="3">
    <source>
        <dbReference type="EMBL" id="AMP12088.1"/>
    </source>
</evidence>
<gene>
    <name evidence="3" type="ORF">CAter282_4428</name>
</gene>
<keyword evidence="4" id="KW-1185">Reference proteome</keyword>
<protein>
    <submittedName>
        <fullName evidence="3">X-Pro dipeptidyl-peptidase family protein</fullName>
    </submittedName>
</protein>
<organism evidence="3 4">
    <name type="scientific">Collimonas arenae</name>
    <dbReference type="NCBI Taxonomy" id="279058"/>
    <lineage>
        <taxon>Bacteria</taxon>
        <taxon>Pseudomonadati</taxon>
        <taxon>Pseudomonadota</taxon>
        <taxon>Betaproteobacteria</taxon>
        <taxon>Burkholderiales</taxon>
        <taxon>Oxalobacteraceae</taxon>
        <taxon>Collimonas</taxon>
    </lineage>
</organism>
<accession>A0A127QPX6</accession>
<evidence type="ECO:0000256" key="1">
    <source>
        <dbReference type="SAM" id="MobiDB-lite"/>
    </source>
</evidence>
<dbReference type="Proteomes" id="UP000071778">
    <property type="component" value="Chromosome"/>
</dbReference>
<dbReference type="EMBL" id="CP013235">
    <property type="protein sequence ID" value="AMP12088.1"/>
    <property type="molecule type" value="Genomic_DNA"/>
</dbReference>
<feature type="domain" description="Serine aminopeptidase S33" evidence="2">
    <location>
        <begin position="88"/>
        <end position="201"/>
    </location>
</feature>
<dbReference type="AlphaFoldDB" id="A0A127QPX6"/>
<name>A0A127QPX6_9BURK</name>
<dbReference type="Gene3D" id="3.40.50.1820">
    <property type="entry name" value="alpha/beta hydrolase"/>
    <property type="match status" value="1"/>
</dbReference>
<proteinExistence type="predicted"/>
<feature type="compositionally biased region" description="Polar residues" evidence="1">
    <location>
        <begin position="17"/>
        <end position="38"/>
    </location>
</feature>
<feature type="region of interest" description="Disordered" evidence="1">
    <location>
        <begin position="16"/>
        <end position="38"/>
    </location>
</feature>
<reference evidence="3 4" key="1">
    <citation type="submission" date="2015-11" db="EMBL/GenBank/DDBJ databases">
        <title>Exploring the genomic traits of fungus-feeding bacterial genus Collimonas.</title>
        <authorList>
            <person name="Song C."/>
            <person name="Schmidt R."/>
            <person name="de Jager V."/>
            <person name="Krzyzanowska D."/>
            <person name="Jongedijk E."/>
            <person name="Cankar K."/>
            <person name="Beekwilder J."/>
            <person name="van Veen A."/>
            <person name="de Boer W."/>
            <person name="van Veen J.A."/>
            <person name="Garbeva P."/>
        </authorList>
    </citation>
    <scope>NUCLEOTIDE SEQUENCE [LARGE SCALE GENOMIC DNA]</scope>
    <source>
        <strain evidence="3 4">Ter282</strain>
    </source>
</reference>
<dbReference type="Pfam" id="PF12146">
    <property type="entry name" value="Hydrolase_4"/>
    <property type="match status" value="1"/>
</dbReference>
<evidence type="ECO:0000259" key="2">
    <source>
        <dbReference type="Pfam" id="PF12146"/>
    </source>
</evidence>
<dbReference type="SUPFAM" id="SSF53474">
    <property type="entry name" value="alpha/beta-Hydrolases"/>
    <property type="match status" value="1"/>
</dbReference>
<dbReference type="PANTHER" id="PTHR42103:SF2">
    <property type="entry name" value="AB HYDROLASE-1 DOMAIN-CONTAINING PROTEIN"/>
    <property type="match status" value="1"/>
</dbReference>
<dbReference type="InterPro" id="IPR029058">
    <property type="entry name" value="AB_hydrolase_fold"/>
</dbReference>
<dbReference type="PANTHER" id="PTHR42103">
    <property type="entry name" value="ALPHA/BETA-HYDROLASES SUPERFAMILY PROTEIN"/>
    <property type="match status" value="1"/>
</dbReference>
<sequence length="245" mass="26991">MGWASRFATRPDYSNAAAIQQQRHHPSQSNQSNPMNAQTQPFFISGAVGQLECALDLPDPDTFAAPRGLALVAHPHPLFGGTMDNKVAHTLARGFLALGYATVRMNFRGVGKSEGVHDEGRGETDDMALLLTHMRQQYPDLPLALGGFSFGTFVQSQLQQRLIEAGTPAERLVLVGTAAGKWPLPTVPGNSILIHGELDETIPLAWVLDWARPQDIPVIVIPGADHFFHRRLQHIKTLMVEMWHR</sequence>
<dbReference type="PATRIC" id="fig|279058.18.peg.4365"/>